<reference evidence="4 5" key="1">
    <citation type="submission" date="2018-08" db="EMBL/GenBank/DDBJ databases">
        <title>A genome reference for cultivated species of the human gut microbiota.</title>
        <authorList>
            <person name="Zou Y."/>
            <person name="Xue W."/>
            <person name="Luo G."/>
        </authorList>
    </citation>
    <scope>NUCLEOTIDE SEQUENCE [LARGE SCALE GENOMIC DNA]</scope>
    <source>
        <strain evidence="4 5">AM33-3BH</strain>
    </source>
</reference>
<gene>
    <name evidence="4" type="ORF">DW820_00175</name>
</gene>
<feature type="region of interest" description="Disordered" evidence="1">
    <location>
        <begin position="74"/>
        <end position="93"/>
    </location>
</feature>
<dbReference type="NCBIfam" id="NF040528">
    <property type="entry name" value="SP_0198_lipo"/>
    <property type="match status" value="1"/>
</dbReference>
<evidence type="ECO:0000259" key="3">
    <source>
        <dbReference type="Pfam" id="PF12182"/>
    </source>
</evidence>
<dbReference type="Gene3D" id="2.40.128.50">
    <property type="match status" value="1"/>
</dbReference>
<accession>A0A414CKY9</accession>
<dbReference type="AlphaFoldDB" id="A0A414CKY9"/>
<feature type="chain" id="PRO_5039058236" description="DUF3642 domain-containing protein" evidence="2">
    <location>
        <begin position="29"/>
        <end position="142"/>
    </location>
</feature>
<dbReference type="EMBL" id="QSIO01000001">
    <property type="protein sequence ID" value="RHC95592.1"/>
    <property type="molecule type" value="Genomic_DNA"/>
</dbReference>
<dbReference type="RefSeq" id="WP_118094939.1">
    <property type="nucleotide sequence ID" value="NZ_QSIO01000001.1"/>
</dbReference>
<feature type="domain" description="DUF3642" evidence="3">
    <location>
        <begin position="54"/>
        <end position="135"/>
    </location>
</feature>
<evidence type="ECO:0000313" key="4">
    <source>
        <dbReference type="EMBL" id="RHC95592.1"/>
    </source>
</evidence>
<feature type="compositionally biased region" description="Low complexity" evidence="1">
    <location>
        <begin position="28"/>
        <end position="53"/>
    </location>
</feature>
<dbReference type="PROSITE" id="PS51257">
    <property type="entry name" value="PROKAR_LIPOPROTEIN"/>
    <property type="match status" value="1"/>
</dbReference>
<dbReference type="InterPro" id="IPR027279">
    <property type="entry name" value="D_amino_pept/lipop_sf"/>
</dbReference>
<evidence type="ECO:0000313" key="5">
    <source>
        <dbReference type="Proteomes" id="UP000285773"/>
    </source>
</evidence>
<evidence type="ECO:0000256" key="2">
    <source>
        <dbReference type="SAM" id="SignalP"/>
    </source>
</evidence>
<organism evidence="4 5">
    <name type="scientific">Streptococcus parasanguinis</name>
    <dbReference type="NCBI Taxonomy" id="1318"/>
    <lineage>
        <taxon>Bacteria</taxon>
        <taxon>Bacillati</taxon>
        <taxon>Bacillota</taxon>
        <taxon>Bacilli</taxon>
        <taxon>Lactobacillales</taxon>
        <taxon>Streptococcaceae</taxon>
        <taxon>Streptococcus</taxon>
    </lineage>
</organism>
<name>A0A414CKY9_STRPA</name>
<feature type="signal peptide" evidence="2">
    <location>
        <begin position="1"/>
        <end position="28"/>
    </location>
</feature>
<feature type="region of interest" description="Disordered" evidence="1">
    <location>
        <begin position="28"/>
        <end position="63"/>
    </location>
</feature>
<dbReference type="Pfam" id="PF12182">
    <property type="entry name" value="DUF3642"/>
    <property type="match status" value="1"/>
</dbReference>
<comment type="caution">
    <text evidence="4">The sequence shown here is derived from an EMBL/GenBank/DDBJ whole genome shotgun (WGS) entry which is preliminary data.</text>
</comment>
<sequence length="142" mass="15227">MTLSNKFTLSLASLAVLGLLVACSNKTAQTPASSASSQQVASSSKDSQTASQSENLDATYKGTDEIDQITLTLSGTTGTWEEVERDGEKESKPVTVHADNHTLTVGDDIKYYKLEGNQLTIEDDDRDPSDTIVLTNSIKIRG</sequence>
<evidence type="ECO:0000256" key="1">
    <source>
        <dbReference type="SAM" id="MobiDB-lite"/>
    </source>
</evidence>
<proteinExistence type="predicted"/>
<dbReference type="Proteomes" id="UP000285773">
    <property type="component" value="Unassembled WGS sequence"/>
</dbReference>
<keyword evidence="2" id="KW-0732">Signal</keyword>
<protein>
    <recommendedName>
        <fullName evidence="3">DUF3642 domain-containing protein</fullName>
    </recommendedName>
</protein>
<dbReference type="InterPro" id="IPR020961">
    <property type="entry name" value="DUF3642_lipo"/>
</dbReference>